<proteinExistence type="predicted"/>
<sequence length="143" mass="16711">MSENKTRIKAIRDYFMKCPHLKDGCLNIDYLNPDEKIQYSINPTVTSNPIVKSYVDGSTLRQYLFNFSSSEIRSPDVIDQIEASSFYEKIQEWIEENNSKNILPEYEGIQSIEVLAPGYMFNADYKSAIYQIQCRITYMKEAY</sequence>
<accession>A0ABY5I1Y8</accession>
<reference evidence="1" key="1">
    <citation type="submission" date="2022-07" db="EMBL/GenBank/DDBJ databases">
        <title>Faecal culturing of patients with breast cancer.</title>
        <authorList>
            <person name="Teng N.M.Y."/>
            <person name="Kiu R."/>
            <person name="Evans R."/>
            <person name="Baker D.J."/>
            <person name="Zenner C."/>
            <person name="Robinson S.D."/>
            <person name="Hall L.J."/>
        </authorList>
    </citation>
    <scope>NUCLEOTIDE SEQUENCE</scope>
    <source>
        <strain evidence="1">LH1062</strain>
    </source>
</reference>
<dbReference type="RefSeq" id="WP_290140446.1">
    <property type="nucleotide sequence ID" value="NZ_CP101620.1"/>
</dbReference>
<evidence type="ECO:0000313" key="2">
    <source>
        <dbReference type="Proteomes" id="UP001060112"/>
    </source>
</evidence>
<keyword evidence="2" id="KW-1185">Reference proteome</keyword>
<evidence type="ECO:0000313" key="1">
    <source>
        <dbReference type="EMBL" id="UTY39386.1"/>
    </source>
</evidence>
<organism evidence="1 2">
    <name type="scientific">Allocoprobacillus halotolerans</name>
    <dbReference type="NCBI Taxonomy" id="2944914"/>
    <lineage>
        <taxon>Bacteria</taxon>
        <taxon>Bacillati</taxon>
        <taxon>Bacillota</taxon>
        <taxon>Erysipelotrichia</taxon>
        <taxon>Erysipelotrichales</taxon>
        <taxon>Erysipelotrichaceae</taxon>
        <taxon>Allocoprobacillus</taxon>
    </lineage>
</organism>
<protein>
    <recommendedName>
        <fullName evidence="3">Chloramphenicol resistance protein</fullName>
    </recommendedName>
</protein>
<evidence type="ECO:0008006" key="3">
    <source>
        <dbReference type="Google" id="ProtNLM"/>
    </source>
</evidence>
<dbReference type="EMBL" id="CP101620">
    <property type="protein sequence ID" value="UTY39386.1"/>
    <property type="molecule type" value="Genomic_DNA"/>
</dbReference>
<name>A0ABY5I1Y8_9FIRM</name>
<dbReference type="Proteomes" id="UP001060112">
    <property type="component" value="Chromosome"/>
</dbReference>
<gene>
    <name evidence="1" type="ORF">NMU03_00700</name>
</gene>